<dbReference type="AlphaFoldDB" id="A0A0M5LXQ5"/>
<dbReference type="PANTHER" id="PTHR23028:SF53">
    <property type="entry name" value="ACYL_TRANSF_3 DOMAIN-CONTAINING PROTEIN"/>
    <property type="match status" value="1"/>
</dbReference>
<accession>A0A0M5LXQ5</accession>
<proteinExistence type="predicted"/>
<dbReference type="RefSeq" id="WP_062007194.1">
    <property type="nucleotide sequence ID" value="NZ_CP012677.1"/>
</dbReference>
<feature type="transmembrane region" description="Helical" evidence="1">
    <location>
        <begin position="221"/>
        <end position="239"/>
    </location>
</feature>
<dbReference type="InterPro" id="IPR002656">
    <property type="entry name" value="Acyl_transf_3_dom"/>
</dbReference>
<keyword evidence="1" id="KW-0472">Membrane</keyword>
<keyword evidence="4" id="KW-1185">Reference proteome</keyword>
<feature type="transmembrane region" description="Helical" evidence="1">
    <location>
        <begin position="71"/>
        <end position="93"/>
    </location>
</feature>
<gene>
    <name evidence="3" type="ORF">AOC05_10595</name>
</gene>
<dbReference type="Proteomes" id="UP000062833">
    <property type="component" value="Chromosome"/>
</dbReference>
<keyword evidence="1" id="KW-0812">Transmembrane</keyword>
<organism evidence="3 4">
    <name type="scientific">Arthrobacter alpinus</name>
    <dbReference type="NCBI Taxonomy" id="656366"/>
    <lineage>
        <taxon>Bacteria</taxon>
        <taxon>Bacillati</taxon>
        <taxon>Actinomycetota</taxon>
        <taxon>Actinomycetes</taxon>
        <taxon>Micrococcales</taxon>
        <taxon>Micrococcaceae</taxon>
        <taxon>Arthrobacter</taxon>
    </lineage>
</organism>
<dbReference type="PATRIC" id="fig|656366.3.peg.2289"/>
<evidence type="ECO:0000313" key="4">
    <source>
        <dbReference type="Proteomes" id="UP000062833"/>
    </source>
</evidence>
<dbReference type="GO" id="GO:0016747">
    <property type="term" value="F:acyltransferase activity, transferring groups other than amino-acyl groups"/>
    <property type="evidence" value="ECO:0007669"/>
    <property type="project" value="InterPro"/>
</dbReference>
<evidence type="ECO:0000313" key="3">
    <source>
        <dbReference type="EMBL" id="ALE92650.1"/>
    </source>
</evidence>
<feature type="transmembrane region" description="Helical" evidence="1">
    <location>
        <begin position="34"/>
        <end position="51"/>
    </location>
</feature>
<reference evidence="4" key="1">
    <citation type="submission" date="2015-09" db="EMBL/GenBank/DDBJ databases">
        <title>Complete genome of Arthrobacter alpinus strain R3.8.</title>
        <authorList>
            <person name="See-Too W.S."/>
            <person name="Chan K.G."/>
        </authorList>
    </citation>
    <scope>NUCLEOTIDE SEQUENCE [LARGE SCALE GENOMIC DNA]</scope>
    <source>
        <strain evidence="4">R3.8</strain>
    </source>
</reference>
<sequence length="343" mass="37021">MNALRLALALLVIISHSAALGGYSPEILVSGETLGRWAVFGFFGLSGFLITRSRLSGRPVSDYYAARVLRIFPAFVVSLLLVAFVMAPLSHFFGSSGTYSPVDAITFFFRNLALYPPVAGQSSIADTLSSGVAVPDTWNGSLWTIWYEAACYMAIGVLVSLVARKYVGMVLLAAFVALTGVRLLSAWEVVTLGHLTSGVLPLAIAFLAGALLHIYANRIRVNPMAVSAAVALVAVSISMNLASALVHLPFTFLLILLGQVLPLQRIGAKYDISYGVYIYAWPVQQCLALAFPHQSIPYWAFISATVGIVAVLAWLSCKFIEQPALRLKRRTPEQHAVPVFAIT</sequence>
<protein>
    <recommendedName>
        <fullName evidence="2">Acyltransferase 3 domain-containing protein</fullName>
    </recommendedName>
</protein>
<dbReference type="PANTHER" id="PTHR23028">
    <property type="entry name" value="ACETYLTRANSFERASE"/>
    <property type="match status" value="1"/>
</dbReference>
<feature type="transmembrane region" description="Helical" evidence="1">
    <location>
        <begin position="298"/>
        <end position="320"/>
    </location>
</feature>
<dbReference type="KEGG" id="aaq:AOC05_10595"/>
<evidence type="ECO:0000259" key="2">
    <source>
        <dbReference type="Pfam" id="PF01757"/>
    </source>
</evidence>
<dbReference type="GO" id="GO:0016020">
    <property type="term" value="C:membrane"/>
    <property type="evidence" value="ECO:0007669"/>
    <property type="project" value="TreeGrafter"/>
</dbReference>
<name>A0A0M5LXQ5_9MICC</name>
<dbReference type="EMBL" id="CP012677">
    <property type="protein sequence ID" value="ALE92650.1"/>
    <property type="molecule type" value="Genomic_DNA"/>
</dbReference>
<feature type="transmembrane region" description="Helical" evidence="1">
    <location>
        <begin position="145"/>
        <end position="163"/>
    </location>
</feature>
<dbReference type="Pfam" id="PF01757">
    <property type="entry name" value="Acyl_transf_3"/>
    <property type="match status" value="1"/>
</dbReference>
<evidence type="ECO:0000256" key="1">
    <source>
        <dbReference type="SAM" id="Phobius"/>
    </source>
</evidence>
<feature type="transmembrane region" description="Helical" evidence="1">
    <location>
        <begin position="193"/>
        <end position="214"/>
    </location>
</feature>
<dbReference type="GO" id="GO:0009103">
    <property type="term" value="P:lipopolysaccharide biosynthetic process"/>
    <property type="evidence" value="ECO:0007669"/>
    <property type="project" value="TreeGrafter"/>
</dbReference>
<feature type="transmembrane region" description="Helical" evidence="1">
    <location>
        <begin position="170"/>
        <end position="187"/>
    </location>
</feature>
<keyword evidence="1" id="KW-1133">Transmembrane helix</keyword>
<feature type="domain" description="Acyltransferase 3" evidence="2">
    <location>
        <begin position="2"/>
        <end position="314"/>
    </location>
</feature>
<dbReference type="InterPro" id="IPR050879">
    <property type="entry name" value="Acyltransferase_3"/>
</dbReference>